<dbReference type="AlphaFoldDB" id="X1EM98"/>
<evidence type="ECO:0000313" key="1">
    <source>
        <dbReference type="EMBL" id="GAH33712.1"/>
    </source>
</evidence>
<dbReference type="EMBL" id="BARU01009186">
    <property type="protein sequence ID" value="GAH33712.1"/>
    <property type="molecule type" value="Genomic_DNA"/>
</dbReference>
<feature type="non-terminal residue" evidence="1">
    <location>
        <position position="342"/>
    </location>
</feature>
<accession>X1EM98</accession>
<gene>
    <name evidence="1" type="ORF">S03H2_17771</name>
</gene>
<proteinExistence type="predicted"/>
<feature type="non-terminal residue" evidence="1">
    <location>
        <position position="1"/>
    </location>
</feature>
<reference evidence="1" key="1">
    <citation type="journal article" date="2014" name="Front. Microbiol.">
        <title>High frequency of phylogenetically diverse reductive dehalogenase-homologous genes in deep subseafloor sedimentary metagenomes.</title>
        <authorList>
            <person name="Kawai M."/>
            <person name="Futagami T."/>
            <person name="Toyoda A."/>
            <person name="Takaki Y."/>
            <person name="Nishi S."/>
            <person name="Hori S."/>
            <person name="Arai W."/>
            <person name="Tsubouchi T."/>
            <person name="Morono Y."/>
            <person name="Uchiyama I."/>
            <person name="Ito T."/>
            <person name="Fujiyama A."/>
            <person name="Inagaki F."/>
            <person name="Takami H."/>
        </authorList>
    </citation>
    <scope>NUCLEOTIDE SEQUENCE</scope>
    <source>
        <strain evidence="1">Expedition CK06-06</strain>
    </source>
</reference>
<sequence>ILLFDRVFSSEVASFYAETSDFRLNLDRECGLIGYKINGRPFTKTEWIYARRLFGNLKMGTPSARGEYLLPRIIVELMNAEGNSLTREELIEKMSLDNEFRQARLDKELKKGMKGTGDAEGLFVRKKEHFVLKPQYRDLKKRMQILIEDVCGRLFSTDPEVGYEERFKINGRWLTTSDLAFLSLVSLYMTVEKCWENRILLVGVAKDTSARDLKRQVLPVLNFVGRFKGGFTDRREDTPDTDRMILQWISLHEREHLKVPWASVEYDTAFKTIVPHLERTPGLVSGARRNQISLDRTFLKSYFQLCQASSDPKLRSNVLLYDRLMYPDFDGQPAQTVSLKHD</sequence>
<organism evidence="1">
    <name type="scientific">marine sediment metagenome</name>
    <dbReference type="NCBI Taxonomy" id="412755"/>
    <lineage>
        <taxon>unclassified sequences</taxon>
        <taxon>metagenomes</taxon>
        <taxon>ecological metagenomes</taxon>
    </lineage>
</organism>
<protein>
    <submittedName>
        <fullName evidence="1">Uncharacterized protein</fullName>
    </submittedName>
</protein>
<comment type="caution">
    <text evidence="1">The sequence shown here is derived from an EMBL/GenBank/DDBJ whole genome shotgun (WGS) entry which is preliminary data.</text>
</comment>
<name>X1EM98_9ZZZZ</name>